<dbReference type="GO" id="GO:0016829">
    <property type="term" value="F:lyase activity"/>
    <property type="evidence" value="ECO:0007669"/>
    <property type="project" value="UniProtKB-KW"/>
</dbReference>
<dbReference type="SUPFAM" id="SSF54593">
    <property type="entry name" value="Glyoxalase/Bleomycin resistance protein/Dihydroxybiphenyl dioxygenase"/>
    <property type="match status" value="1"/>
</dbReference>
<feature type="domain" description="VOC" evidence="1">
    <location>
        <begin position="3"/>
        <end position="120"/>
    </location>
</feature>
<dbReference type="PROSITE" id="PS51819">
    <property type="entry name" value="VOC"/>
    <property type="match status" value="1"/>
</dbReference>
<dbReference type="AlphaFoldDB" id="A0A840AWX7"/>
<dbReference type="InterPro" id="IPR029068">
    <property type="entry name" value="Glyas_Bleomycin-R_OHBP_Dase"/>
</dbReference>
<proteinExistence type="predicted"/>
<name>A0A840AWX7_9HYPH</name>
<sequence>MANLNLIVLYVEDPAASAAFYEKLLGATPAAVSPNFYAFPMAGDGTLGLWRKSHVKPEPVGSGAANEIGIMLRDADAIASCFQRWKADGVSIEEDLVTLDFGPTFVARDPDGHRIRVCLFDN</sequence>
<dbReference type="Proteomes" id="UP000553963">
    <property type="component" value="Unassembled WGS sequence"/>
</dbReference>
<gene>
    <name evidence="2" type="ORF">GGR25_004660</name>
</gene>
<protein>
    <submittedName>
        <fullName evidence="2">Putative enzyme related to lactoylglutathione lyase</fullName>
    </submittedName>
</protein>
<dbReference type="Gene3D" id="3.30.720.120">
    <property type="match status" value="1"/>
</dbReference>
<evidence type="ECO:0000313" key="3">
    <source>
        <dbReference type="Proteomes" id="UP000553963"/>
    </source>
</evidence>
<dbReference type="Gene3D" id="3.30.720.110">
    <property type="match status" value="1"/>
</dbReference>
<evidence type="ECO:0000313" key="2">
    <source>
        <dbReference type="EMBL" id="MBB3933587.1"/>
    </source>
</evidence>
<dbReference type="InterPro" id="IPR037523">
    <property type="entry name" value="VOC_core"/>
</dbReference>
<dbReference type="RefSeq" id="WP_183401225.1">
    <property type="nucleotide sequence ID" value="NZ_JACIDS010000006.1"/>
</dbReference>
<dbReference type="Pfam" id="PF00903">
    <property type="entry name" value="Glyoxalase"/>
    <property type="match status" value="1"/>
</dbReference>
<keyword evidence="2" id="KW-0456">Lyase</keyword>
<organism evidence="2 3">
    <name type="scientific">Kaistia hirudinis</name>
    <dbReference type="NCBI Taxonomy" id="1293440"/>
    <lineage>
        <taxon>Bacteria</taxon>
        <taxon>Pseudomonadati</taxon>
        <taxon>Pseudomonadota</taxon>
        <taxon>Alphaproteobacteria</taxon>
        <taxon>Hyphomicrobiales</taxon>
        <taxon>Kaistiaceae</taxon>
        <taxon>Kaistia</taxon>
    </lineage>
</organism>
<accession>A0A840AWX7</accession>
<dbReference type="EMBL" id="JACIDS010000006">
    <property type="protein sequence ID" value="MBB3933587.1"/>
    <property type="molecule type" value="Genomic_DNA"/>
</dbReference>
<keyword evidence="3" id="KW-1185">Reference proteome</keyword>
<dbReference type="PIRSF" id="PIRSF039020">
    <property type="entry name" value="EhpR"/>
    <property type="match status" value="1"/>
</dbReference>
<dbReference type="InterPro" id="IPR004360">
    <property type="entry name" value="Glyas_Fos-R_dOase_dom"/>
</dbReference>
<evidence type="ECO:0000259" key="1">
    <source>
        <dbReference type="PROSITE" id="PS51819"/>
    </source>
</evidence>
<comment type="caution">
    <text evidence="2">The sequence shown here is derived from an EMBL/GenBank/DDBJ whole genome shotgun (WGS) entry which is preliminary data.</text>
</comment>
<dbReference type="InterPro" id="IPR026275">
    <property type="entry name" value="Glyoxalase/dOase/EhpR"/>
</dbReference>
<reference evidence="2 3" key="1">
    <citation type="submission" date="2020-08" db="EMBL/GenBank/DDBJ databases">
        <title>Genomic Encyclopedia of Type Strains, Phase IV (KMG-IV): sequencing the most valuable type-strain genomes for metagenomic binning, comparative biology and taxonomic classification.</title>
        <authorList>
            <person name="Goeker M."/>
        </authorList>
    </citation>
    <scope>NUCLEOTIDE SEQUENCE [LARGE SCALE GENOMIC DNA]</scope>
    <source>
        <strain evidence="2 3">DSM 25966</strain>
    </source>
</reference>